<dbReference type="GO" id="GO:0004519">
    <property type="term" value="F:endonuclease activity"/>
    <property type="evidence" value="ECO:0007669"/>
    <property type="project" value="UniProtKB-KW"/>
</dbReference>
<feature type="region of interest" description="Disordered" evidence="6">
    <location>
        <begin position="191"/>
        <end position="217"/>
    </location>
</feature>
<dbReference type="Gene3D" id="2.40.70.10">
    <property type="entry name" value="Acid Proteases"/>
    <property type="match status" value="1"/>
</dbReference>
<feature type="compositionally biased region" description="Low complexity" evidence="6">
    <location>
        <begin position="127"/>
        <end position="141"/>
    </location>
</feature>
<dbReference type="InterPro" id="IPR021109">
    <property type="entry name" value="Peptidase_aspartic_dom_sf"/>
</dbReference>
<organism evidence="8 9">
    <name type="scientific">Leucocoprinus birnbaumii</name>
    <dbReference type="NCBI Taxonomy" id="56174"/>
    <lineage>
        <taxon>Eukaryota</taxon>
        <taxon>Fungi</taxon>
        <taxon>Dikarya</taxon>
        <taxon>Basidiomycota</taxon>
        <taxon>Agaricomycotina</taxon>
        <taxon>Agaricomycetes</taxon>
        <taxon>Agaricomycetidae</taxon>
        <taxon>Agaricales</taxon>
        <taxon>Agaricineae</taxon>
        <taxon>Agaricaceae</taxon>
        <taxon>Leucocoprinus</taxon>
    </lineage>
</organism>
<dbReference type="Pfam" id="PF00078">
    <property type="entry name" value="RVT_1"/>
    <property type="match status" value="1"/>
</dbReference>
<sequence length="915" mass="102088">MRNIGGPESELRSVRVTTIDSSAFEALITSLFLPLTPSLAYRATPECICPGQADIDNCIDQSCTISDLESAHTVIEQFCLGANGPTAPTTTTTPQCDSTTSDCYYHCHSHRTPSDNSVASTNTSKPSGGSQTSSGSSSNNSHPAAKKPDLTDKLGKDGKLTNEEKQRRVREGLCGYCGLGKHKIVDCHKRQANEKARGRKADASTPAPQNSTKDSDFVRKHSLPTTSVSPIELRLFDGSSNSYITESVNLPITFPTGECISMDFYVTQLDSFCPVILGHNWLTRYNPLIDWVTGSISFRSHLPENPAIPSRVAPVSSETLSSSSPALPPVDSVPSSVNSVRPHISLINAAAFLRASRLPGSVNFRLNVNSCSTSAASARVSDDSVDLSKIPEEYHEFADVFSKTRADTLAPHRSYDLKINLEDGSQPPFIDEHLSIGFIRPTSSPHGAPVLFVRKKDGSLRLCVDFRGLNRITKKDRYPLPLISDLLDSPRKARIYTKIDLRHAYHLVRIADGDEWKTAFRTRYGSFEWLVMPFGLTNAPAAFQRFMNDVFSDLLDICVTVYLDDILIYSDNIDIHRSHVHEVLKRLRKHGLYAKAEKCEFHSNSVEYLGYILSPDGLKMSDDKVKIIREWPEPKKVKDIQSFLGFANFYRRFIYNYSDIVVPLTRLTRKSVIWNFDDKCRNAFTALKDAFTSAPILTHWIPDAQIIVETDASDYALAAILSIISDNNEVHPIAFHSRTFTSAELNYNTHDKELLAIFEAFRIWRHYLEGATLPIDVVTDHKNLEYFSTTKILTRRQAQWSEYLSQFNLIIRFRPGRLGTKPDALTRRWDVYPKGGNTGYAAVNPHNFRPVFTNEQLSASVRATYFSVPSLRAATIIDLNQLHSDILSSLSSDPIASANLAKPEGQWSVDSNGFL</sequence>
<keyword evidence="3" id="KW-0540">Nuclease</keyword>
<dbReference type="InterPro" id="IPR041577">
    <property type="entry name" value="RT_RNaseH_2"/>
</dbReference>
<keyword evidence="4" id="KW-0255">Endonuclease</keyword>
<dbReference type="SUPFAM" id="SSF56672">
    <property type="entry name" value="DNA/RNA polymerases"/>
    <property type="match status" value="1"/>
</dbReference>
<evidence type="ECO:0000256" key="6">
    <source>
        <dbReference type="SAM" id="MobiDB-lite"/>
    </source>
</evidence>
<dbReference type="CDD" id="cd00303">
    <property type="entry name" value="retropepsin_like"/>
    <property type="match status" value="1"/>
</dbReference>
<dbReference type="PANTHER" id="PTHR37984:SF5">
    <property type="entry name" value="PROTEIN NYNRIN-LIKE"/>
    <property type="match status" value="1"/>
</dbReference>
<dbReference type="InterPro" id="IPR043128">
    <property type="entry name" value="Rev_trsase/Diguanyl_cyclase"/>
</dbReference>
<dbReference type="PROSITE" id="PS50878">
    <property type="entry name" value="RT_POL"/>
    <property type="match status" value="1"/>
</dbReference>
<gene>
    <name evidence="8" type="ORF">NP233_g10816</name>
</gene>
<evidence type="ECO:0000313" key="8">
    <source>
        <dbReference type="EMBL" id="KAJ3560477.1"/>
    </source>
</evidence>
<name>A0AAD5VIH1_9AGAR</name>
<dbReference type="Proteomes" id="UP001213000">
    <property type="component" value="Unassembled WGS sequence"/>
</dbReference>
<dbReference type="GO" id="GO:0003964">
    <property type="term" value="F:RNA-directed DNA polymerase activity"/>
    <property type="evidence" value="ECO:0007669"/>
    <property type="project" value="UniProtKB-KW"/>
</dbReference>
<accession>A0AAD5VIH1</accession>
<reference evidence="8" key="1">
    <citation type="submission" date="2022-07" db="EMBL/GenBank/DDBJ databases">
        <title>Genome Sequence of Leucocoprinus birnbaumii.</title>
        <authorList>
            <person name="Buettner E."/>
        </authorList>
    </citation>
    <scope>NUCLEOTIDE SEQUENCE</scope>
    <source>
        <strain evidence="8">VT141</strain>
    </source>
</reference>
<feature type="region of interest" description="Disordered" evidence="6">
    <location>
        <begin position="111"/>
        <end position="164"/>
    </location>
</feature>
<proteinExistence type="predicted"/>
<dbReference type="EMBL" id="JANIEX010001165">
    <property type="protein sequence ID" value="KAJ3560477.1"/>
    <property type="molecule type" value="Genomic_DNA"/>
</dbReference>
<comment type="caution">
    <text evidence="8">The sequence shown here is derived from an EMBL/GenBank/DDBJ whole genome shotgun (WGS) entry which is preliminary data.</text>
</comment>
<keyword evidence="9" id="KW-1185">Reference proteome</keyword>
<keyword evidence="2" id="KW-0548">Nucleotidyltransferase</keyword>
<keyword evidence="4" id="KW-0378">Hydrolase</keyword>
<dbReference type="CDD" id="cd01647">
    <property type="entry name" value="RT_LTR"/>
    <property type="match status" value="1"/>
</dbReference>
<evidence type="ECO:0000256" key="4">
    <source>
        <dbReference type="ARBA" id="ARBA00022759"/>
    </source>
</evidence>
<keyword evidence="1" id="KW-0808">Transferase</keyword>
<dbReference type="InterPro" id="IPR000477">
    <property type="entry name" value="RT_dom"/>
</dbReference>
<dbReference type="Gene3D" id="3.30.70.270">
    <property type="match status" value="2"/>
</dbReference>
<dbReference type="AlphaFoldDB" id="A0AAD5VIH1"/>
<dbReference type="Gene3D" id="3.10.10.10">
    <property type="entry name" value="HIV Type 1 Reverse Transcriptase, subunit A, domain 1"/>
    <property type="match status" value="1"/>
</dbReference>
<evidence type="ECO:0000313" key="9">
    <source>
        <dbReference type="Proteomes" id="UP001213000"/>
    </source>
</evidence>
<evidence type="ECO:0000256" key="5">
    <source>
        <dbReference type="ARBA" id="ARBA00023268"/>
    </source>
</evidence>
<feature type="domain" description="Reverse transcriptase" evidence="7">
    <location>
        <begin position="434"/>
        <end position="613"/>
    </location>
</feature>
<evidence type="ECO:0000256" key="1">
    <source>
        <dbReference type="ARBA" id="ARBA00022679"/>
    </source>
</evidence>
<dbReference type="CDD" id="cd09274">
    <property type="entry name" value="RNase_HI_RT_Ty3"/>
    <property type="match status" value="1"/>
</dbReference>
<evidence type="ECO:0000259" key="7">
    <source>
        <dbReference type="PROSITE" id="PS50878"/>
    </source>
</evidence>
<feature type="compositionally biased region" description="Polar residues" evidence="6">
    <location>
        <begin position="114"/>
        <end position="126"/>
    </location>
</feature>
<feature type="compositionally biased region" description="Basic and acidic residues" evidence="6">
    <location>
        <begin position="146"/>
        <end position="164"/>
    </location>
</feature>
<feature type="compositionally biased region" description="Basic and acidic residues" evidence="6">
    <location>
        <begin position="191"/>
        <end position="202"/>
    </location>
</feature>
<protein>
    <recommendedName>
        <fullName evidence="7">Reverse transcriptase domain-containing protein</fullName>
    </recommendedName>
</protein>
<dbReference type="FunFam" id="3.30.70.270:FF:000020">
    <property type="entry name" value="Transposon Tf2-6 polyprotein-like Protein"/>
    <property type="match status" value="1"/>
</dbReference>
<evidence type="ECO:0000256" key="2">
    <source>
        <dbReference type="ARBA" id="ARBA00022695"/>
    </source>
</evidence>
<dbReference type="Pfam" id="PF17919">
    <property type="entry name" value="RT_RNaseH_2"/>
    <property type="match status" value="1"/>
</dbReference>
<dbReference type="InterPro" id="IPR050951">
    <property type="entry name" value="Retrovirus_Pol_polyprotein"/>
</dbReference>
<evidence type="ECO:0000256" key="3">
    <source>
        <dbReference type="ARBA" id="ARBA00022722"/>
    </source>
</evidence>
<dbReference type="InterPro" id="IPR043502">
    <property type="entry name" value="DNA/RNA_pol_sf"/>
</dbReference>
<dbReference type="PANTHER" id="PTHR37984">
    <property type="entry name" value="PROTEIN CBG26694"/>
    <property type="match status" value="1"/>
</dbReference>
<dbReference type="GO" id="GO:0016787">
    <property type="term" value="F:hydrolase activity"/>
    <property type="evidence" value="ECO:0007669"/>
    <property type="project" value="UniProtKB-KW"/>
</dbReference>
<keyword evidence="5" id="KW-0511">Multifunctional enzyme</keyword>